<dbReference type="Pfam" id="PF25975">
    <property type="entry name" value="CzcB_C"/>
    <property type="match status" value="1"/>
</dbReference>
<protein>
    <submittedName>
        <fullName evidence="8">Cobalt/zinc/cadmium efflux RND transporter, membrane fusion protein, CzcB family</fullName>
    </submittedName>
</protein>
<sequence length="387" mass="41985">MTRRLTAIGIVPALLWLLSACNDQGAQPPQAATSGGTPAATGKKSAIHPPPAVQARLRTEPAALRAVPEQVTAPGEVALDLKQVAKITSRIGGQVEQIHVQLGDRVKKGQPLIAIGSLQLDQLIEEYLVGKAQADVAENSFRRTKKLRADDIVTERKLIEDKGLYLETQARFQHIREKLTNMGVSTAELDRGQHEERHLYTLTAPIAGTVVTQNAVRGQGVAPGDELFEVVDTGRVWVFANLPIEQARKFKEGDSGTITPKGGDAVVAPLTYLAPVADETTRTIRVRFEVANLKGELKPREYVEVALVWSGPPVLSVPITAMTTIENTHGLFIETGEGYMFVPIETGREGGGWIEIRRGVQEGDRIVTNGVFDLKNVLLKEHIGSGE</sequence>
<feature type="domain" description="CzcB-like barrel-sandwich hybrid" evidence="6">
    <location>
        <begin position="84"/>
        <end position="232"/>
    </location>
</feature>
<feature type="signal peptide" evidence="4">
    <location>
        <begin position="1"/>
        <end position="25"/>
    </location>
</feature>
<dbReference type="InterPro" id="IPR058649">
    <property type="entry name" value="CzcB_C"/>
</dbReference>
<dbReference type="PROSITE" id="PS51257">
    <property type="entry name" value="PROKAR_LIPOPROTEIN"/>
    <property type="match status" value="1"/>
</dbReference>
<feature type="chain" id="PRO_5047316191" evidence="4">
    <location>
        <begin position="26"/>
        <end position="387"/>
    </location>
</feature>
<dbReference type="Pfam" id="PF25954">
    <property type="entry name" value="Beta-barrel_RND_2"/>
    <property type="match status" value="1"/>
</dbReference>
<evidence type="ECO:0000259" key="5">
    <source>
        <dbReference type="Pfam" id="PF25954"/>
    </source>
</evidence>
<dbReference type="InterPro" id="IPR058647">
    <property type="entry name" value="BSH_CzcB-like"/>
</dbReference>
<dbReference type="EMBL" id="CAJNBJ010000002">
    <property type="protein sequence ID" value="CAE6728598.1"/>
    <property type="molecule type" value="Genomic_DNA"/>
</dbReference>
<feature type="domain" description="CzcB-like C-terminal circularly permuted SH3-like" evidence="7">
    <location>
        <begin position="316"/>
        <end position="375"/>
    </location>
</feature>
<dbReference type="InterPro" id="IPR006143">
    <property type="entry name" value="RND_pump_MFP"/>
</dbReference>
<dbReference type="Proteomes" id="UP000675880">
    <property type="component" value="Unassembled WGS sequence"/>
</dbReference>
<dbReference type="InterPro" id="IPR058792">
    <property type="entry name" value="Beta-barrel_RND_2"/>
</dbReference>
<feature type="compositionally biased region" description="Low complexity" evidence="3">
    <location>
        <begin position="28"/>
        <end position="42"/>
    </location>
</feature>
<evidence type="ECO:0000256" key="1">
    <source>
        <dbReference type="ARBA" id="ARBA00009477"/>
    </source>
</evidence>
<evidence type="ECO:0000313" key="9">
    <source>
        <dbReference type="Proteomes" id="UP000675880"/>
    </source>
</evidence>
<feature type="domain" description="CusB-like beta-barrel" evidence="5">
    <location>
        <begin position="235"/>
        <end position="307"/>
    </location>
</feature>
<evidence type="ECO:0000256" key="4">
    <source>
        <dbReference type="SAM" id="SignalP"/>
    </source>
</evidence>
<dbReference type="Pfam" id="PF25973">
    <property type="entry name" value="BSH_CzcB"/>
    <property type="match status" value="1"/>
</dbReference>
<name>A0ABM8R239_9BACT</name>
<gene>
    <name evidence="8" type="ORF">NSPZN2_100238</name>
</gene>
<dbReference type="RefSeq" id="WP_213041599.1">
    <property type="nucleotide sequence ID" value="NZ_CAJNBJ010000002.1"/>
</dbReference>
<evidence type="ECO:0000256" key="3">
    <source>
        <dbReference type="SAM" id="MobiDB-lite"/>
    </source>
</evidence>
<comment type="caution">
    <text evidence="8">The sequence shown here is derived from an EMBL/GenBank/DDBJ whole genome shotgun (WGS) entry which is preliminary data.</text>
</comment>
<proteinExistence type="inferred from homology"/>
<dbReference type="Gene3D" id="2.40.420.20">
    <property type="match status" value="1"/>
</dbReference>
<dbReference type="Gene3D" id="2.40.30.170">
    <property type="match status" value="1"/>
</dbReference>
<dbReference type="InterPro" id="IPR051909">
    <property type="entry name" value="MFP_Cation_Efflux"/>
</dbReference>
<evidence type="ECO:0000313" key="8">
    <source>
        <dbReference type="EMBL" id="CAE6728598.1"/>
    </source>
</evidence>
<dbReference type="Gene3D" id="2.40.50.100">
    <property type="match status" value="1"/>
</dbReference>
<accession>A0ABM8R239</accession>
<dbReference type="PANTHER" id="PTHR30097">
    <property type="entry name" value="CATION EFFLUX SYSTEM PROTEIN CUSB"/>
    <property type="match status" value="1"/>
</dbReference>
<evidence type="ECO:0000259" key="6">
    <source>
        <dbReference type="Pfam" id="PF25973"/>
    </source>
</evidence>
<keyword evidence="2" id="KW-0813">Transport</keyword>
<comment type="similarity">
    <text evidence="1">Belongs to the membrane fusion protein (MFP) (TC 8.A.1) family.</text>
</comment>
<evidence type="ECO:0000256" key="2">
    <source>
        <dbReference type="ARBA" id="ARBA00022448"/>
    </source>
</evidence>
<feature type="region of interest" description="Disordered" evidence="3">
    <location>
        <begin position="26"/>
        <end position="49"/>
    </location>
</feature>
<organism evidence="8 9">
    <name type="scientific">Nitrospira defluvii</name>
    <dbReference type="NCBI Taxonomy" id="330214"/>
    <lineage>
        <taxon>Bacteria</taxon>
        <taxon>Pseudomonadati</taxon>
        <taxon>Nitrospirota</taxon>
        <taxon>Nitrospiria</taxon>
        <taxon>Nitrospirales</taxon>
        <taxon>Nitrospiraceae</taxon>
        <taxon>Nitrospira</taxon>
    </lineage>
</organism>
<keyword evidence="9" id="KW-1185">Reference proteome</keyword>
<dbReference type="PANTHER" id="PTHR30097:SF4">
    <property type="entry name" value="SLR6042 PROTEIN"/>
    <property type="match status" value="1"/>
</dbReference>
<keyword evidence="4" id="KW-0732">Signal</keyword>
<dbReference type="NCBIfam" id="TIGR01730">
    <property type="entry name" value="RND_mfp"/>
    <property type="match status" value="1"/>
</dbReference>
<reference evidence="8 9" key="1">
    <citation type="submission" date="2021-02" db="EMBL/GenBank/DDBJ databases">
        <authorList>
            <person name="Han P."/>
        </authorList>
    </citation>
    <scope>NUCLEOTIDE SEQUENCE [LARGE SCALE GENOMIC DNA]</scope>
    <source>
        <strain evidence="8">Candidatus Nitrospira sp. ZN2</strain>
    </source>
</reference>
<evidence type="ECO:0000259" key="7">
    <source>
        <dbReference type="Pfam" id="PF25975"/>
    </source>
</evidence>
<dbReference type="SUPFAM" id="SSF111369">
    <property type="entry name" value="HlyD-like secretion proteins"/>
    <property type="match status" value="1"/>
</dbReference>